<dbReference type="Proteomes" id="UP001220324">
    <property type="component" value="Unassembled WGS sequence"/>
</dbReference>
<sequence>MKEHGPRSTSPLQPPPFHTFHPEAQGITSNIGILKSTILPSLSLYSSLSIATFVAAKKTDRVELKDWLWPSSQVLNAWWSAVGRDMYQNKVTFSTAWGKLSWTEKLLIGSVTVWGVRLFARIARRSLTRGKDDSRYEACKKDPGFWRTALFKVFLPEAAILSIISLPFTLPFNLSGSTVSLGAKSLNTIRAFGVGLFSAGFALEVMSDTQLELHREERTDLCRHGVWSLVRHPNYLGDTLVHISFAVLNLANSFNPVILLGPLANYLFLRCVGGDKQTEASQEERYQATDAEKLTQLREWQREKNSFWPSFKDLINPWALAIYSCGFMGAFAEEVVRTRYHLS</sequence>
<comment type="caution">
    <text evidence="1">The sequence shown here is derived from an EMBL/GenBank/DDBJ whole genome shotgun (WGS) entry which is preliminary data.</text>
</comment>
<dbReference type="PROSITE" id="PS50244">
    <property type="entry name" value="S5A_REDUCTASE"/>
    <property type="match status" value="1"/>
</dbReference>
<evidence type="ECO:0008006" key="3">
    <source>
        <dbReference type="Google" id="ProtNLM"/>
    </source>
</evidence>
<evidence type="ECO:0000313" key="2">
    <source>
        <dbReference type="Proteomes" id="UP001220324"/>
    </source>
</evidence>
<evidence type="ECO:0000313" key="1">
    <source>
        <dbReference type="EMBL" id="KAJ5547286.1"/>
    </source>
</evidence>
<gene>
    <name evidence="1" type="ORF">N7494_004871</name>
</gene>
<reference evidence="1 2" key="1">
    <citation type="journal article" date="2023" name="IMA Fungus">
        <title>Comparative genomic study of the Penicillium genus elucidates a diverse pangenome and 15 lateral gene transfer events.</title>
        <authorList>
            <person name="Petersen C."/>
            <person name="Sorensen T."/>
            <person name="Nielsen M.R."/>
            <person name="Sondergaard T.E."/>
            <person name="Sorensen J.L."/>
            <person name="Fitzpatrick D.A."/>
            <person name="Frisvad J.C."/>
            <person name="Nielsen K.L."/>
        </authorList>
    </citation>
    <scope>NUCLEOTIDE SEQUENCE [LARGE SCALE GENOMIC DNA]</scope>
    <source>
        <strain evidence="1 2">IBT 35679</strain>
    </source>
</reference>
<dbReference type="EMBL" id="JAQIZZ010000003">
    <property type="protein sequence ID" value="KAJ5547286.1"/>
    <property type="molecule type" value="Genomic_DNA"/>
</dbReference>
<dbReference type="AlphaFoldDB" id="A0AAD6D3H4"/>
<dbReference type="Gene3D" id="1.20.120.1630">
    <property type="match status" value="1"/>
</dbReference>
<dbReference type="PANTHER" id="PTHR32251">
    <property type="entry name" value="3-OXO-5-ALPHA-STEROID 4-DEHYDROGENASE"/>
    <property type="match status" value="1"/>
</dbReference>
<dbReference type="Pfam" id="PF06966">
    <property type="entry name" value="DUF1295"/>
    <property type="match status" value="1"/>
</dbReference>
<dbReference type="InterPro" id="IPR010721">
    <property type="entry name" value="UstE-like"/>
</dbReference>
<accession>A0AAD6D3H4</accession>
<organism evidence="1 2">
    <name type="scientific">Penicillium frequentans</name>
    <dbReference type="NCBI Taxonomy" id="3151616"/>
    <lineage>
        <taxon>Eukaryota</taxon>
        <taxon>Fungi</taxon>
        <taxon>Dikarya</taxon>
        <taxon>Ascomycota</taxon>
        <taxon>Pezizomycotina</taxon>
        <taxon>Eurotiomycetes</taxon>
        <taxon>Eurotiomycetidae</taxon>
        <taxon>Eurotiales</taxon>
        <taxon>Aspergillaceae</taxon>
        <taxon>Penicillium</taxon>
    </lineage>
</organism>
<dbReference type="GO" id="GO:0016020">
    <property type="term" value="C:membrane"/>
    <property type="evidence" value="ECO:0007669"/>
    <property type="project" value="TreeGrafter"/>
</dbReference>
<proteinExistence type="predicted"/>
<protein>
    <recommendedName>
        <fullName evidence="3">Steroid 5-alpha reductase C-terminal domain-containing protein</fullName>
    </recommendedName>
</protein>
<keyword evidence="2" id="KW-1185">Reference proteome</keyword>
<name>A0AAD6D3H4_9EURO</name>
<dbReference type="PANTHER" id="PTHR32251:SF15">
    <property type="entry name" value="3-OXO-5-ALPHA-STEROID 4-DEHYDROGENASE (DUF1295)"/>
    <property type="match status" value="1"/>
</dbReference>